<evidence type="ECO:0000256" key="9">
    <source>
        <dbReference type="ARBA" id="ARBA00023212"/>
    </source>
</evidence>
<evidence type="ECO:0000313" key="16">
    <source>
        <dbReference type="EMBL" id="TPP57872.1"/>
    </source>
</evidence>
<name>A0A504Y8Q4_FASGI</name>
<dbReference type="PROSITE" id="PS50086">
    <property type="entry name" value="TBC_RABGAP"/>
    <property type="match status" value="1"/>
</dbReference>
<dbReference type="SMART" id="SM00320">
    <property type="entry name" value="WD40"/>
    <property type="match status" value="3"/>
</dbReference>
<feature type="region of interest" description="Disordered" evidence="14">
    <location>
        <begin position="446"/>
        <end position="492"/>
    </location>
</feature>
<dbReference type="Pfam" id="PF00566">
    <property type="entry name" value="RabGAP-TBC"/>
    <property type="match status" value="1"/>
</dbReference>
<proteinExistence type="predicted"/>
<accession>A0A504Y8Q4</accession>
<feature type="domain" description="Rab-GAP TBC" evidence="15">
    <location>
        <begin position="526"/>
        <end position="701"/>
    </location>
</feature>
<evidence type="ECO:0000256" key="3">
    <source>
        <dbReference type="ARBA" id="ARBA00014199"/>
    </source>
</evidence>
<organism evidence="16 17">
    <name type="scientific">Fasciola gigantica</name>
    <name type="common">Giant liver fluke</name>
    <dbReference type="NCBI Taxonomy" id="46835"/>
    <lineage>
        <taxon>Eukaryota</taxon>
        <taxon>Metazoa</taxon>
        <taxon>Spiralia</taxon>
        <taxon>Lophotrochozoa</taxon>
        <taxon>Platyhelminthes</taxon>
        <taxon>Trematoda</taxon>
        <taxon>Digenea</taxon>
        <taxon>Plagiorchiida</taxon>
        <taxon>Echinostomata</taxon>
        <taxon>Echinostomatoidea</taxon>
        <taxon>Fasciolidae</taxon>
        <taxon>Fasciola</taxon>
    </lineage>
</organism>
<keyword evidence="5 12" id="KW-0853">WD repeat</keyword>
<protein>
    <recommendedName>
        <fullName evidence="3">TBC1 domain family member 31</fullName>
    </recommendedName>
</protein>
<keyword evidence="17" id="KW-1185">Reference proteome</keyword>
<dbReference type="InterPro" id="IPR015943">
    <property type="entry name" value="WD40/YVTN_repeat-like_dom_sf"/>
</dbReference>
<feature type="compositionally biased region" description="Basic and acidic residues" evidence="14">
    <location>
        <begin position="1103"/>
        <end position="1112"/>
    </location>
</feature>
<evidence type="ECO:0000256" key="4">
    <source>
        <dbReference type="ARBA" id="ARBA00022490"/>
    </source>
</evidence>
<dbReference type="InterPro" id="IPR051570">
    <property type="entry name" value="TBC1_cilium_biogenesis"/>
</dbReference>
<dbReference type="PANTHER" id="PTHR19853">
    <property type="entry name" value="WD REPEAT CONTAINING PROTEIN 3 WDR3"/>
    <property type="match status" value="1"/>
</dbReference>
<evidence type="ECO:0000259" key="15">
    <source>
        <dbReference type="PROSITE" id="PS50086"/>
    </source>
</evidence>
<keyword evidence="4" id="KW-0963">Cytoplasm</keyword>
<evidence type="ECO:0000256" key="2">
    <source>
        <dbReference type="ARBA" id="ARBA00004607"/>
    </source>
</evidence>
<keyword evidence="8 13" id="KW-0175">Coiled coil</keyword>
<evidence type="ECO:0000313" key="17">
    <source>
        <dbReference type="Proteomes" id="UP000316759"/>
    </source>
</evidence>
<evidence type="ECO:0000256" key="13">
    <source>
        <dbReference type="SAM" id="Coils"/>
    </source>
</evidence>
<dbReference type="GO" id="GO:0034451">
    <property type="term" value="C:centriolar satellite"/>
    <property type="evidence" value="ECO:0007669"/>
    <property type="project" value="UniProtKB-SubCell"/>
</dbReference>
<dbReference type="GO" id="GO:0060271">
    <property type="term" value="P:cilium assembly"/>
    <property type="evidence" value="ECO:0007669"/>
    <property type="project" value="TreeGrafter"/>
</dbReference>
<dbReference type="InterPro" id="IPR000195">
    <property type="entry name" value="Rab-GAP-TBC_dom"/>
</dbReference>
<dbReference type="PROSITE" id="PS50082">
    <property type="entry name" value="WD_REPEATS_2"/>
    <property type="match status" value="1"/>
</dbReference>
<comment type="subcellular location">
    <subcellularLocation>
        <location evidence="1">Cytoplasm</location>
        <location evidence="1">Cytoskeleton</location>
        <location evidence="1">Cilium basal body</location>
    </subcellularLocation>
    <subcellularLocation>
        <location evidence="2">Cytoplasm</location>
        <location evidence="2">Cytoskeleton</location>
        <location evidence="2">Microtubule organizing center</location>
        <location evidence="2">Centrosome</location>
        <location evidence="2">Centriolar satellite</location>
    </subcellularLocation>
</comment>
<gene>
    <name evidence="16" type="ORF">FGIG_06010</name>
</gene>
<feature type="compositionally biased region" description="Basic and acidic residues" evidence="14">
    <location>
        <begin position="463"/>
        <end position="474"/>
    </location>
</feature>
<evidence type="ECO:0000256" key="7">
    <source>
        <dbReference type="ARBA" id="ARBA00022794"/>
    </source>
</evidence>
<dbReference type="Gene3D" id="2.130.10.10">
    <property type="entry name" value="YVTN repeat-like/Quinoprotein amine dehydrogenase"/>
    <property type="match status" value="1"/>
</dbReference>
<evidence type="ECO:0000256" key="14">
    <source>
        <dbReference type="SAM" id="MobiDB-lite"/>
    </source>
</evidence>
<dbReference type="AlphaFoldDB" id="A0A504Y8Q4"/>
<keyword evidence="7" id="KW-0970">Cilium biogenesis/degradation</keyword>
<evidence type="ECO:0000256" key="8">
    <source>
        <dbReference type="ARBA" id="ARBA00023054"/>
    </source>
</evidence>
<evidence type="ECO:0000256" key="5">
    <source>
        <dbReference type="ARBA" id="ARBA00022574"/>
    </source>
</evidence>
<dbReference type="STRING" id="46835.A0A504Y8Q4"/>
<evidence type="ECO:0000256" key="10">
    <source>
        <dbReference type="ARBA" id="ARBA00023273"/>
    </source>
</evidence>
<feature type="coiled-coil region" evidence="13">
    <location>
        <begin position="817"/>
        <end position="934"/>
    </location>
</feature>
<dbReference type="OrthoDB" id="5578278at2759"/>
<evidence type="ECO:0000256" key="6">
    <source>
        <dbReference type="ARBA" id="ARBA00022737"/>
    </source>
</evidence>
<dbReference type="Proteomes" id="UP000316759">
    <property type="component" value="Unassembled WGS sequence"/>
</dbReference>
<dbReference type="EMBL" id="SUNJ01012647">
    <property type="protein sequence ID" value="TPP57872.1"/>
    <property type="molecule type" value="Genomic_DNA"/>
</dbReference>
<feature type="region of interest" description="Disordered" evidence="14">
    <location>
        <begin position="1081"/>
        <end position="1112"/>
    </location>
</feature>
<keyword evidence="6" id="KW-0677">Repeat</keyword>
<evidence type="ECO:0000256" key="12">
    <source>
        <dbReference type="PROSITE-ProRule" id="PRU00221"/>
    </source>
</evidence>
<dbReference type="GO" id="GO:0036064">
    <property type="term" value="C:ciliary basal body"/>
    <property type="evidence" value="ECO:0007669"/>
    <property type="project" value="TreeGrafter"/>
</dbReference>
<dbReference type="Gene3D" id="1.10.472.80">
    <property type="entry name" value="Ypt/Rab-GAP domain of gyp1p, domain 3"/>
    <property type="match status" value="1"/>
</dbReference>
<dbReference type="InterPro" id="IPR035969">
    <property type="entry name" value="Rab-GAP_TBC_sf"/>
</dbReference>
<evidence type="ECO:0000256" key="1">
    <source>
        <dbReference type="ARBA" id="ARBA00004120"/>
    </source>
</evidence>
<feature type="repeat" description="WD" evidence="12">
    <location>
        <begin position="132"/>
        <end position="173"/>
    </location>
</feature>
<keyword evidence="10" id="KW-0966">Cell projection</keyword>
<comment type="function">
    <text evidence="11">Molecular adapter which is involved in cilium biogenesis. Part of a functional complex including OFD1 a centriolar protein involved in cilium assembly. Could regulate the cAMP-dependent phosphorylation of OFD1, and its subsequent ubiquitination by PJA2 which ultimately leads to its proteasomal degradation.</text>
</comment>
<keyword evidence="9" id="KW-0206">Cytoskeleton</keyword>
<sequence length="1135" mass="128410">MVKPVMSCWSLTWGGLQINGIPPRSKYTEPRRTILSVFLTRDSKSILFDKSATVQPSAVAFSENATKLFCSFQTGAIYVLDLTHHRYSLLTTLGQTITSLTSHPLSGYLYVGLKDGAIHILDQATGAEVGILKGHTSQVHRISVQPKNGKYILSSGPTAAILWNVETRQRKRKLDIQTGNTLASALFIPLTGQQIITCFRDGSLYIWNTKTLECLSCTTSRAYPDTGYSTFAFTKTGRCMFAAGRTAFIDIWLLPSFDVFETVVNEEHSDLSRCCSAPHVFERIQLPNSSTMIRKLAWIPGVFQSENNKSPKSDDSDEAEEKMELSGYLIVLGNDHRLRCLVRARKESSLSKNSTSGKAGGDGPQFNVTWKCLFTLGMGTCEDPLISSFELPDSVQSGSHDLRRGCSVDFQNGDYPMALISVNGHVLVISLTAAVENFKKSVPPVVKVEDNSQQKAENAGYTRNRDSSKSESKTPRRHRFVPNPTKRLMGDKCTTNGANTDQCFKDPTGGLLERRRLRLLLKEFGHFPEKYRLFIWRAVLQLPNNTQAFSVLLSKGVHPAYELLPMHYPIRDQKLMRVFQKVCSCLAFWSPLFGETDWLPQFIFPFVKLFLNNVMHAFEAVATVLMNWCFTWFEYFPNPPINVLCMVENLLAHNDPDLYHHFVRYQITTEIYAWPLLQTAFSEVFTQNEWLILWDTILCHPPGVLLATVVAYAVCARGPLLLVRDVEKFETYFHGQSSTSVSAVIHRAHQIIASTPPELQPDRLLATLMHADCNTSKIERTPPTSTHFCPLTAPQYPIVTRYPKFIVDFHIRERERIREEEKEYLRQRATVEDIRRRTEIMANEEENWYRQQSLLLDAEERRRTVLAQEEARLRDQRKRLNALLREVKLHELSRAEESNCRSHQLDKRRRMAELDRLEEHLKRLANKRTDEMDAAANAMELARLQECLQLKHFETMAVLLHNQADEGRPFDKGALGCNASVQRNLPTDPISKMVQPDTKQLPAELSVPGRSGAATDSWVASSQAAATKVPTSCSTPIQPSETFTNSTLDQFAFTSTKLLPTDNKARTTTITPTTTGDISKANCESTLDDSSDHESEVVFGSNGEKRPPLSTRELRRENELLIAEVETLLDRLKRD</sequence>
<comment type="caution">
    <text evidence="16">The sequence shown here is derived from an EMBL/GenBank/DDBJ whole genome shotgun (WGS) entry which is preliminary data.</text>
</comment>
<dbReference type="InterPro" id="IPR001680">
    <property type="entry name" value="WD40_rpt"/>
</dbReference>
<dbReference type="SUPFAM" id="SSF50978">
    <property type="entry name" value="WD40 repeat-like"/>
    <property type="match status" value="1"/>
</dbReference>
<reference evidence="16 17" key="1">
    <citation type="submission" date="2019-04" db="EMBL/GenBank/DDBJ databases">
        <title>Annotation for the trematode Fasciola gigantica.</title>
        <authorList>
            <person name="Choi Y.-J."/>
        </authorList>
    </citation>
    <scope>NUCLEOTIDE SEQUENCE [LARGE SCALE GENOMIC DNA]</scope>
    <source>
        <strain evidence="16">Uganda_cow_1</strain>
    </source>
</reference>
<dbReference type="InterPro" id="IPR036322">
    <property type="entry name" value="WD40_repeat_dom_sf"/>
</dbReference>
<dbReference type="PANTHER" id="PTHR19853:SF1">
    <property type="entry name" value="TBC1 DOMAIN FAMILY MEMBER 31"/>
    <property type="match status" value="1"/>
</dbReference>
<dbReference type="SUPFAM" id="SSF47923">
    <property type="entry name" value="Ypt/Rab-GAP domain of gyp1p"/>
    <property type="match status" value="1"/>
</dbReference>
<evidence type="ECO:0000256" key="11">
    <source>
        <dbReference type="ARBA" id="ARBA00034464"/>
    </source>
</evidence>